<gene>
    <name evidence="2" type="ORF">OLW01_06585</name>
</gene>
<keyword evidence="3" id="KW-1185">Reference proteome</keyword>
<organism evidence="2 3">
    <name type="scientific">Catenovulum adriaticum</name>
    <dbReference type="NCBI Taxonomy" id="2984846"/>
    <lineage>
        <taxon>Bacteria</taxon>
        <taxon>Pseudomonadati</taxon>
        <taxon>Pseudomonadota</taxon>
        <taxon>Gammaproteobacteria</taxon>
        <taxon>Alteromonadales</taxon>
        <taxon>Alteromonadaceae</taxon>
        <taxon>Catenovulum</taxon>
    </lineage>
</organism>
<dbReference type="Pfam" id="PF04654">
    <property type="entry name" value="DUF599"/>
    <property type="match status" value="1"/>
</dbReference>
<evidence type="ECO:0000256" key="1">
    <source>
        <dbReference type="SAM" id="Phobius"/>
    </source>
</evidence>
<feature type="transmembrane region" description="Helical" evidence="1">
    <location>
        <begin position="107"/>
        <end position="132"/>
    </location>
</feature>
<keyword evidence="1" id="KW-1133">Transmembrane helix</keyword>
<feature type="transmembrane region" description="Helical" evidence="1">
    <location>
        <begin position="189"/>
        <end position="217"/>
    </location>
</feature>
<evidence type="ECO:0000313" key="3">
    <source>
        <dbReference type="Proteomes" id="UP001163726"/>
    </source>
</evidence>
<dbReference type="PANTHER" id="PTHR31881:SF6">
    <property type="entry name" value="OS09G0494600 PROTEIN"/>
    <property type="match status" value="1"/>
</dbReference>
<sequence>MMRFLSAEIIDMSVVLIFLTIWFGYATFARKMSKKRATLSSVLIILRIDWMRHLLERDNRILDAALMGNIEKNINFFASTTLFIIAGALTALTSAGTIHEIVQHVPWVWPQTVFVVQFKILAIIVVLVYAFFKYTWALRQYGFASVMIGAAPNTDDPNATEDMKKAFAVNAGKLIDQAQHNFNSGMRSYYFALSIVGWFIHPLLFIGLSLIVMRILYLREFRSRSLKTLVDGLGMSQYYRDNPKTLKVNGPDN</sequence>
<feature type="transmembrane region" description="Helical" evidence="1">
    <location>
        <begin position="6"/>
        <end position="25"/>
    </location>
</feature>
<dbReference type="InterPro" id="IPR006747">
    <property type="entry name" value="DUF599"/>
</dbReference>
<dbReference type="EMBL" id="CP109965">
    <property type="protein sequence ID" value="WAJ71458.1"/>
    <property type="molecule type" value="Genomic_DNA"/>
</dbReference>
<proteinExistence type="predicted"/>
<accession>A0ABY7APH3</accession>
<dbReference type="RefSeq" id="WP_268075958.1">
    <property type="nucleotide sequence ID" value="NZ_CP109965.1"/>
</dbReference>
<feature type="transmembrane region" description="Helical" evidence="1">
    <location>
        <begin position="75"/>
        <end position="95"/>
    </location>
</feature>
<evidence type="ECO:0000313" key="2">
    <source>
        <dbReference type="EMBL" id="WAJ71458.1"/>
    </source>
</evidence>
<keyword evidence="1" id="KW-0812">Transmembrane</keyword>
<name>A0ABY7APH3_9ALTE</name>
<dbReference type="Proteomes" id="UP001163726">
    <property type="component" value="Chromosome"/>
</dbReference>
<protein>
    <submittedName>
        <fullName evidence="2">DUF599 domain-containing protein</fullName>
    </submittedName>
</protein>
<dbReference type="PANTHER" id="PTHR31881">
    <property type="match status" value="1"/>
</dbReference>
<reference evidence="2" key="1">
    <citation type="submission" date="2022-10" db="EMBL/GenBank/DDBJ databases">
        <title>Catenovulum adriacola sp. nov. isolated in the Harbour of Susak.</title>
        <authorList>
            <person name="Schoch T."/>
            <person name="Reich S.J."/>
            <person name="Stoeferle S."/>
            <person name="Flaiz M."/>
            <person name="Kazda M."/>
            <person name="Riedel C.U."/>
            <person name="Duerre P."/>
        </authorList>
    </citation>
    <scope>NUCLEOTIDE SEQUENCE</scope>
    <source>
        <strain evidence="2">TS8</strain>
    </source>
</reference>
<keyword evidence="1" id="KW-0472">Membrane</keyword>